<name>A0ABU5CVW3_9BACI</name>
<dbReference type="SUPFAM" id="SSF46785">
    <property type="entry name" value="Winged helix' DNA-binding domain"/>
    <property type="match status" value="1"/>
</dbReference>
<feature type="domain" description="HTH gntR-type" evidence="4">
    <location>
        <begin position="11"/>
        <end position="78"/>
    </location>
</feature>
<dbReference type="SUPFAM" id="SSF48008">
    <property type="entry name" value="GntR ligand-binding domain-like"/>
    <property type="match status" value="1"/>
</dbReference>
<gene>
    <name evidence="5" type="ORF">RWD45_19850</name>
</gene>
<dbReference type="Pfam" id="PF07729">
    <property type="entry name" value="FCD"/>
    <property type="match status" value="1"/>
</dbReference>
<dbReference type="InterPro" id="IPR000524">
    <property type="entry name" value="Tscrpt_reg_HTH_GntR"/>
</dbReference>
<proteinExistence type="predicted"/>
<dbReference type="InterPro" id="IPR036388">
    <property type="entry name" value="WH-like_DNA-bd_sf"/>
</dbReference>
<dbReference type="Proteomes" id="UP001275315">
    <property type="component" value="Unassembled WGS sequence"/>
</dbReference>
<organism evidence="5 6">
    <name type="scientific">Paracerasibacillus soli</name>
    <dbReference type="NCBI Taxonomy" id="480284"/>
    <lineage>
        <taxon>Bacteria</taxon>
        <taxon>Bacillati</taxon>
        <taxon>Bacillota</taxon>
        <taxon>Bacilli</taxon>
        <taxon>Bacillales</taxon>
        <taxon>Bacillaceae</taxon>
        <taxon>Paracerasibacillus</taxon>
    </lineage>
</organism>
<sequence>MGNTQYGDKRVSTKDYAYLEIKNRIMKGELIPDESIVEERLSTELVISRTPLREALQRLEYEELVVRQHNGRLKVAPISIQEVKELFEVRKQLESIVVAQATDKITELDKRRLRNLVQVIKKSDDTDEEDILADILYYGGKFHTYIYELSANKTVNKILLQLNDRIFRYRRLIPFENKERLTQSAAEHKHILDLMEKGDKAGAVEAMVVHIENSLECAVNAIKRYMHTDGEINNPK</sequence>
<evidence type="ECO:0000259" key="4">
    <source>
        <dbReference type="PROSITE" id="PS50949"/>
    </source>
</evidence>
<comment type="caution">
    <text evidence="5">The sequence shown here is derived from an EMBL/GenBank/DDBJ whole genome shotgun (WGS) entry which is preliminary data.</text>
</comment>
<dbReference type="SMART" id="SM00895">
    <property type="entry name" value="FCD"/>
    <property type="match status" value="1"/>
</dbReference>
<dbReference type="PANTHER" id="PTHR43537">
    <property type="entry name" value="TRANSCRIPTIONAL REGULATOR, GNTR FAMILY"/>
    <property type="match status" value="1"/>
</dbReference>
<dbReference type="Pfam" id="PF00392">
    <property type="entry name" value="GntR"/>
    <property type="match status" value="1"/>
</dbReference>
<evidence type="ECO:0000256" key="3">
    <source>
        <dbReference type="ARBA" id="ARBA00023163"/>
    </source>
</evidence>
<evidence type="ECO:0000256" key="2">
    <source>
        <dbReference type="ARBA" id="ARBA00023125"/>
    </source>
</evidence>
<dbReference type="SMART" id="SM00345">
    <property type="entry name" value="HTH_GNTR"/>
    <property type="match status" value="1"/>
</dbReference>
<dbReference type="RefSeq" id="WP_320381268.1">
    <property type="nucleotide sequence ID" value="NZ_JAWDIQ010000003.1"/>
</dbReference>
<dbReference type="InterPro" id="IPR008920">
    <property type="entry name" value="TF_FadR/GntR_C"/>
</dbReference>
<reference evidence="5 6" key="1">
    <citation type="submission" date="2023-10" db="EMBL/GenBank/DDBJ databases">
        <title>Virgibacillus soli CC-YMP-6 genome.</title>
        <authorList>
            <person name="Miliotis G."/>
            <person name="Sengupta P."/>
            <person name="Hameed A."/>
            <person name="Chuvochina M."/>
            <person name="Mcdonagh F."/>
            <person name="Simpson A.C."/>
            <person name="Singh N.K."/>
            <person name="Rekha P.D."/>
            <person name="Raman K."/>
            <person name="Hugenholtz P."/>
            <person name="Venkateswaran K."/>
        </authorList>
    </citation>
    <scope>NUCLEOTIDE SEQUENCE [LARGE SCALE GENOMIC DNA]</scope>
    <source>
        <strain evidence="5 6">CC-YMP-6</strain>
    </source>
</reference>
<dbReference type="Gene3D" id="1.10.10.10">
    <property type="entry name" value="Winged helix-like DNA-binding domain superfamily/Winged helix DNA-binding domain"/>
    <property type="match status" value="1"/>
</dbReference>
<dbReference type="Gene3D" id="1.20.120.530">
    <property type="entry name" value="GntR ligand-binding domain-like"/>
    <property type="match status" value="1"/>
</dbReference>
<evidence type="ECO:0000256" key="1">
    <source>
        <dbReference type="ARBA" id="ARBA00023015"/>
    </source>
</evidence>
<protein>
    <submittedName>
        <fullName evidence="5">GntR family transcriptional regulator</fullName>
    </submittedName>
</protein>
<keyword evidence="3" id="KW-0804">Transcription</keyword>
<dbReference type="PROSITE" id="PS50949">
    <property type="entry name" value="HTH_GNTR"/>
    <property type="match status" value="1"/>
</dbReference>
<dbReference type="InterPro" id="IPR011711">
    <property type="entry name" value="GntR_C"/>
</dbReference>
<dbReference type="EMBL" id="JAWDIQ010000003">
    <property type="protein sequence ID" value="MDY0410390.1"/>
    <property type="molecule type" value="Genomic_DNA"/>
</dbReference>
<keyword evidence="6" id="KW-1185">Reference proteome</keyword>
<dbReference type="PANTHER" id="PTHR43537:SF24">
    <property type="entry name" value="GLUCONATE OPERON TRANSCRIPTIONAL REPRESSOR"/>
    <property type="match status" value="1"/>
</dbReference>
<evidence type="ECO:0000313" key="5">
    <source>
        <dbReference type="EMBL" id="MDY0410390.1"/>
    </source>
</evidence>
<dbReference type="InterPro" id="IPR036390">
    <property type="entry name" value="WH_DNA-bd_sf"/>
</dbReference>
<evidence type="ECO:0000313" key="6">
    <source>
        <dbReference type="Proteomes" id="UP001275315"/>
    </source>
</evidence>
<keyword evidence="2" id="KW-0238">DNA-binding</keyword>
<keyword evidence="1" id="KW-0805">Transcription regulation</keyword>
<accession>A0ABU5CVW3</accession>